<name>A0AAP1C7T1_9BURK</name>
<sequence length="95" mass="10661">MTLTNQELVDLLRLTKQAAAAKQASPKLDVMELTRVFDVCPSVIFDLERDGAPINTLGKTDLFDLFDWLKINRDHPPLNAISEALLALWTIARNV</sequence>
<dbReference type="Proteomes" id="UP000056450">
    <property type="component" value="Unassembled WGS sequence"/>
</dbReference>
<evidence type="ECO:0000313" key="1">
    <source>
        <dbReference type="EMBL" id="KVA11928.1"/>
    </source>
</evidence>
<proteinExistence type="predicted"/>
<organism evidence="1 2">
    <name type="scientific">Burkholderia latens</name>
    <dbReference type="NCBI Taxonomy" id="488446"/>
    <lineage>
        <taxon>Bacteria</taxon>
        <taxon>Pseudomonadati</taxon>
        <taxon>Pseudomonadota</taxon>
        <taxon>Betaproteobacteria</taxon>
        <taxon>Burkholderiales</taxon>
        <taxon>Burkholderiaceae</taxon>
        <taxon>Burkholderia</taxon>
        <taxon>Burkholderia cepacia complex</taxon>
    </lineage>
</organism>
<dbReference type="EMBL" id="LOTQ01000003">
    <property type="protein sequence ID" value="KVA11928.1"/>
    <property type="molecule type" value="Genomic_DNA"/>
</dbReference>
<reference evidence="1 2" key="1">
    <citation type="submission" date="2015-11" db="EMBL/GenBank/DDBJ databases">
        <title>Expanding the genomic diversity of Burkholderia species for the development of highly accurate diagnostics.</title>
        <authorList>
            <person name="Sahl J."/>
            <person name="Keim P."/>
            <person name="Wagner D."/>
        </authorList>
    </citation>
    <scope>NUCLEOTIDE SEQUENCE [LARGE SCALE GENOMIC DNA]</scope>
    <source>
        <strain evidence="1 2">RF32-BP12</strain>
    </source>
</reference>
<comment type="caution">
    <text evidence="1">The sequence shown here is derived from an EMBL/GenBank/DDBJ whole genome shotgun (WGS) entry which is preliminary data.</text>
</comment>
<protein>
    <submittedName>
        <fullName evidence="1">Uncharacterized protein</fullName>
    </submittedName>
</protein>
<evidence type="ECO:0000313" key="2">
    <source>
        <dbReference type="Proteomes" id="UP000056450"/>
    </source>
</evidence>
<gene>
    <name evidence="1" type="ORF">WI41_07545</name>
</gene>
<dbReference type="AlphaFoldDB" id="A0AAP1C7T1"/>
<accession>A0AAP1C7T1</accession>